<organism evidence="2 3">
    <name type="scientific">Linum trigynum</name>
    <dbReference type="NCBI Taxonomy" id="586398"/>
    <lineage>
        <taxon>Eukaryota</taxon>
        <taxon>Viridiplantae</taxon>
        <taxon>Streptophyta</taxon>
        <taxon>Embryophyta</taxon>
        <taxon>Tracheophyta</taxon>
        <taxon>Spermatophyta</taxon>
        <taxon>Magnoliopsida</taxon>
        <taxon>eudicotyledons</taxon>
        <taxon>Gunneridae</taxon>
        <taxon>Pentapetalae</taxon>
        <taxon>rosids</taxon>
        <taxon>fabids</taxon>
        <taxon>Malpighiales</taxon>
        <taxon>Linaceae</taxon>
        <taxon>Linum</taxon>
    </lineage>
</organism>
<name>A0AAV2F581_9ROSI</name>
<dbReference type="SUPFAM" id="SSF81383">
    <property type="entry name" value="F-box domain"/>
    <property type="match status" value="1"/>
</dbReference>
<evidence type="ECO:0000313" key="3">
    <source>
        <dbReference type="Proteomes" id="UP001497516"/>
    </source>
</evidence>
<dbReference type="Proteomes" id="UP001497516">
    <property type="component" value="Chromosome 6"/>
</dbReference>
<dbReference type="PANTHER" id="PTHR31639">
    <property type="entry name" value="F-BOX PROTEIN-LIKE"/>
    <property type="match status" value="1"/>
</dbReference>
<dbReference type="SUPFAM" id="SSF52058">
    <property type="entry name" value="L domain-like"/>
    <property type="match status" value="1"/>
</dbReference>
<dbReference type="InterPro" id="IPR032675">
    <property type="entry name" value="LRR_dom_sf"/>
</dbReference>
<dbReference type="AlphaFoldDB" id="A0AAV2F581"/>
<dbReference type="PANTHER" id="PTHR31639:SF256">
    <property type="entry name" value="OS07G0242900 PROTEIN"/>
    <property type="match status" value="1"/>
</dbReference>
<accession>A0AAV2F581</accession>
<reference evidence="2 3" key="1">
    <citation type="submission" date="2024-04" db="EMBL/GenBank/DDBJ databases">
        <authorList>
            <person name="Fracassetti M."/>
        </authorList>
    </citation>
    <scope>NUCLEOTIDE SEQUENCE [LARGE SCALE GENOMIC DNA]</scope>
</reference>
<dbReference type="InterPro" id="IPR055411">
    <property type="entry name" value="LRR_FXL15/At3g58940/PEG3-like"/>
</dbReference>
<sequence length="269" mass="30878">MTISSKKSSRSCVHEDRISELPEEIIHQILHLLYYPREAARTSILSRTWHHLWQTYPFVQFSWYPTDKFQSFANATTMRLQRRQERAASPPLDTFSISFKYSSNNEKLLEELLSTASLLPTNDGCCSSSSSRSPLRIDFHCLPTFIYRLPDGAFFSCRRTKFLSLGGCDLTHYNSNRYNNIRLDSLEELRLVNCRITQQILQICLLPNTPKLETLHLNFSCNNGGLDSLDVSHPNLKTLGVHRFGGPKLHLHLTSAPLLHSIRRTSILT</sequence>
<evidence type="ECO:0000259" key="1">
    <source>
        <dbReference type="Pfam" id="PF24758"/>
    </source>
</evidence>
<evidence type="ECO:0000313" key="2">
    <source>
        <dbReference type="EMBL" id="CAL1392948.1"/>
    </source>
</evidence>
<proteinExistence type="predicted"/>
<gene>
    <name evidence="2" type="ORF">LTRI10_LOCUS33560</name>
</gene>
<dbReference type="Pfam" id="PF24758">
    <property type="entry name" value="LRR_At5g56370"/>
    <property type="match status" value="1"/>
</dbReference>
<dbReference type="InterPro" id="IPR036047">
    <property type="entry name" value="F-box-like_dom_sf"/>
</dbReference>
<dbReference type="Gene3D" id="1.20.1280.50">
    <property type="match status" value="1"/>
</dbReference>
<dbReference type="EMBL" id="OZ034819">
    <property type="protein sequence ID" value="CAL1392948.1"/>
    <property type="molecule type" value="Genomic_DNA"/>
</dbReference>
<dbReference type="Gene3D" id="3.80.10.10">
    <property type="entry name" value="Ribonuclease Inhibitor"/>
    <property type="match status" value="1"/>
</dbReference>
<feature type="domain" description="F-box/LRR-repeat protein 15/At3g58940/PEG3-like LRR" evidence="1">
    <location>
        <begin position="148"/>
        <end position="261"/>
    </location>
</feature>
<keyword evidence="3" id="KW-1185">Reference proteome</keyword>
<protein>
    <recommendedName>
        <fullName evidence="1">F-box/LRR-repeat protein 15/At3g58940/PEG3-like LRR domain-containing protein</fullName>
    </recommendedName>
</protein>